<dbReference type="PANTHER" id="PTHR33337">
    <property type="entry name" value="GFA DOMAIN-CONTAINING PROTEIN"/>
    <property type="match status" value="1"/>
</dbReference>
<dbReference type="InterPro" id="IPR006913">
    <property type="entry name" value="CENP-V/GFA"/>
</dbReference>
<comment type="caution">
    <text evidence="6">The sequence shown here is derived from an EMBL/GenBank/DDBJ whole genome shotgun (WGS) entry which is preliminary data.</text>
</comment>
<dbReference type="AlphaFoldDB" id="A0A9E4K6Y5"/>
<keyword evidence="2" id="KW-0479">Metal-binding</keyword>
<reference evidence="6" key="1">
    <citation type="journal article" date="2021" name="Proc. Natl. Acad. Sci. U.S.A.">
        <title>Global biogeography of chemosynthetic symbionts reveals both localized and globally distributed symbiont groups. .</title>
        <authorList>
            <person name="Osvatic J.T."/>
            <person name="Wilkins L.G.E."/>
            <person name="Leibrecht L."/>
            <person name="Leray M."/>
            <person name="Zauner S."/>
            <person name="Polzin J."/>
            <person name="Camacho Y."/>
            <person name="Gros O."/>
            <person name="van Gils J.A."/>
            <person name="Eisen J.A."/>
            <person name="Petersen J.M."/>
            <person name="Yuen B."/>
        </authorList>
    </citation>
    <scope>NUCLEOTIDE SEQUENCE</scope>
    <source>
        <strain evidence="6">MAGL173</strain>
    </source>
</reference>
<evidence type="ECO:0000256" key="1">
    <source>
        <dbReference type="ARBA" id="ARBA00005495"/>
    </source>
</evidence>
<evidence type="ECO:0000256" key="4">
    <source>
        <dbReference type="ARBA" id="ARBA00023239"/>
    </source>
</evidence>
<dbReference type="Pfam" id="PF04828">
    <property type="entry name" value="GFA"/>
    <property type="match status" value="1"/>
</dbReference>
<accession>A0A9E4K6Y5</accession>
<dbReference type="PROSITE" id="PS51891">
    <property type="entry name" value="CENP_V_GFA"/>
    <property type="match status" value="1"/>
</dbReference>
<evidence type="ECO:0000256" key="3">
    <source>
        <dbReference type="ARBA" id="ARBA00022833"/>
    </source>
</evidence>
<sequence length="131" mass="13938">MVIRGSCACGEVTYEVDGGLHDAASCHCSMCRKANGAQSSAFALIEPGKLSWLSGEELLTHYQSSEDMGSFFCSRCGSPLAGTYQGAIGWVTLGCVDGEPGVRVEKHVFMGSKASWETNPGDVLQFDEFAD</sequence>
<keyword evidence="3" id="KW-0862">Zinc</keyword>
<gene>
    <name evidence="6" type="ORF">JAZ04_18750</name>
</gene>
<dbReference type="SUPFAM" id="SSF51316">
    <property type="entry name" value="Mss4-like"/>
    <property type="match status" value="1"/>
</dbReference>
<evidence type="ECO:0000259" key="5">
    <source>
        <dbReference type="PROSITE" id="PS51891"/>
    </source>
</evidence>
<organism evidence="6 7">
    <name type="scientific">Candidatus Thiodiazotropha lotti</name>
    <dbReference type="NCBI Taxonomy" id="2792787"/>
    <lineage>
        <taxon>Bacteria</taxon>
        <taxon>Pseudomonadati</taxon>
        <taxon>Pseudomonadota</taxon>
        <taxon>Gammaproteobacteria</taxon>
        <taxon>Chromatiales</taxon>
        <taxon>Sedimenticolaceae</taxon>
        <taxon>Candidatus Thiodiazotropha</taxon>
    </lineage>
</organism>
<name>A0A9E4K6Y5_9GAMM</name>
<evidence type="ECO:0000313" key="6">
    <source>
        <dbReference type="EMBL" id="MCG7940881.1"/>
    </source>
</evidence>
<protein>
    <submittedName>
        <fullName evidence="6">GFA family protein</fullName>
    </submittedName>
</protein>
<proteinExistence type="inferred from homology"/>
<keyword evidence="4" id="KW-0456">Lyase</keyword>
<dbReference type="GO" id="GO:0046872">
    <property type="term" value="F:metal ion binding"/>
    <property type="evidence" value="ECO:0007669"/>
    <property type="project" value="UniProtKB-KW"/>
</dbReference>
<evidence type="ECO:0000313" key="7">
    <source>
        <dbReference type="Proteomes" id="UP000886687"/>
    </source>
</evidence>
<comment type="similarity">
    <text evidence="1">Belongs to the Gfa family.</text>
</comment>
<dbReference type="GO" id="GO:0016846">
    <property type="term" value="F:carbon-sulfur lyase activity"/>
    <property type="evidence" value="ECO:0007669"/>
    <property type="project" value="InterPro"/>
</dbReference>
<dbReference type="EMBL" id="JAEPDI010000015">
    <property type="protein sequence ID" value="MCG7940881.1"/>
    <property type="molecule type" value="Genomic_DNA"/>
</dbReference>
<dbReference type="InterPro" id="IPR011057">
    <property type="entry name" value="Mss4-like_sf"/>
</dbReference>
<dbReference type="PANTHER" id="PTHR33337:SF40">
    <property type="entry name" value="CENP-V_GFA DOMAIN-CONTAINING PROTEIN-RELATED"/>
    <property type="match status" value="1"/>
</dbReference>
<evidence type="ECO:0000256" key="2">
    <source>
        <dbReference type="ARBA" id="ARBA00022723"/>
    </source>
</evidence>
<dbReference type="Gene3D" id="3.90.1590.10">
    <property type="entry name" value="glutathione-dependent formaldehyde- activating enzyme (gfa)"/>
    <property type="match status" value="1"/>
</dbReference>
<dbReference type="Proteomes" id="UP000886687">
    <property type="component" value="Unassembled WGS sequence"/>
</dbReference>
<feature type="domain" description="CENP-V/GFA" evidence="5">
    <location>
        <begin position="3"/>
        <end position="117"/>
    </location>
</feature>